<dbReference type="AlphaFoldDB" id="A0A077EBW2"/>
<dbReference type="HOGENOM" id="CLU_090976_1_0_10"/>
<protein>
    <recommendedName>
        <fullName evidence="3">DUF1684 domain-containing protein</fullName>
    </recommendedName>
</protein>
<dbReference type="EMBL" id="CP007547">
    <property type="protein sequence ID" value="AIL44962.1"/>
    <property type="molecule type" value="Genomic_DNA"/>
</dbReference>
<dbReference type="STRING" id="1338011.BD94_1187"/>
<evidence type="ECO:0000313" key="2">
    <source>
        <dbReference type="Proteomes" id="UP000028933"/>
    </source>
</evidence>
<dbReference type="RefSeq" id="WP_024565164.1">
    <property type="nucleotide sequence ID" value="NZ_CP007547.1"/>
</dbReference>
<name>A0A077EBW2_9FLAO</name>
<dbReference type="PANTHER" id="PTHR41913">
    <property type="entry name" value="DUF1684 DOMAIN-CONTAINING PROTEIN"/>
    <property type="match status" value="1"/>
</dbReference>
<sequence length="199" mass="23149">MKYLFVFLFSIFAFGQKAEIKEIHKFQADLNAEYKNPEESPLRGNLLKDFKSIPFFDIDLKYNVKAKLVPTKDAEVFELPTSSGKTKKYKEYGTVTFSLEGQQYSLKVYQSQDLIKKPGFKDHLFLPFRDATNEKETYGGGRYIDLKIPKKDNLIIDFNKAYNPYCAYNAFDYNCPIVPVENKLPVEIRAGVKYDDIYH</sequence>
<dbReference type="eggNOG" id="COG3358">
    <property type="taxonomic scope" value="Bacteria"/>
</dbReference>
<gene>
    <name evidence="1" type="ORF">BD94_1187</name>
</gene>
<evidence type="ECO:0000313" key="1">
    <source>
        <dbReference type="EMBL" id="AIL44962.1"/>
    </source>
</evidence>
<organism evidence="1 2">
    <name type="scientific">Elizabethkingia anophelis NUHP1</name>
    <dbReference type="NCBI Taxonomy" id="1338011"/>
    <lineage>
        <taxon>Bacteria</taxon>
        <taxon>Pseudomonadati</taxon>
        <taxon>Bacteroidota</taxon>
        <taxon>Flavobacteriia</taxon>
        <taxon>Flavobacteriales</taxon>
        <taxon>Weeksellaceae</taxon>
        <taxon>Elizabethkingia</taxon>
    </lineage>
</organism>
<accession>A0A077EBW2</accession>
<reference evidence="1" key="2">
    <citation type="journal article" date="2015" name="Genome Biol. Evol.">
        <title>Complete Genome Sequence and Transcriptomic Analysis of the Novel Pathogen Elizabethkingia anophelis in Response to Oxidative Stress.</title>
        <authorList>
            <person name="Li Y."/>
            <person name="Liu Y."/>
            <person name="Chew S.C."/>
            <person name="Tay M."/>
            <person name="Salido M.M."/>
            <person name="Teo J."/>
            <person name="Lauro F.M."/>
            <person name="Givskov M."/>
            <person name="Yang L."/>
        </authorList>
    </citation>
    <scope>NUCLEOTIDE SEQUENCE</scope>
    <source>
        <strain evidence="1">NUHP1</strain>
    </source>
</reference>
<reference evidence="1" key="1">
    <citation type="journal article" date="2013" name="Lancet">
        <title>First case of E anophelis outbreak in an intensive-care unit.</title>
        <authorList>
            <person name="Teo J."/>
            <person name="Tan S.Y."/>
            <person name="Tay M."/>
            <person name="Ding Y."/>
            <person name="Kjelleberg S."/>
            <person name="Givskov M."/>
            <person name="Lin R.T."/>
            <person name="Yang L."/>
        </authorList>
    </citation>
    <scope>NUCLEOTIDE SEQUENCE [LARGE SCALE GENOMIC DNA]</scope>
    <source>
        <strain evidence="1">NUHP1</strain>
    </source>
</reference>
<dbReference type="PANTHER" id="PTHR41913:SF1">
    <property type="entry name" value="DUF1684 DOMAIN-CONTAINING PROTEIN"/>
    <property type="match status" value="1"/>
</dbReference>
<dbReference type="KEGG" id="eao:BD94_1187"/>
<dbReference type="Pfam" id="PF07920">
    <property type="entry name" value="DUF1684"/>
    <property type="match status" value="1"/>
</dbReference>
<dbReference type="InterPro" id="IPR012467">
    <property type="entry name" value="DUF1684"/>
</dbReference>
<evidence type="ECO:0008006" key="3">
    <source>
        <dbReference type="Google" id="ProtNLM"/>
    </source>
</evidence>
<proteinExistence type="predicted"/>
<dbReference type="Proteomes" id="UP000028933">
    <property type="component" value="Chromosome"/>
</dbReference>